<dbReference type="Proteomes" id="UP000075346">
    <property type="component" value="Unassembled WGS sequence"/>
</dbReference>
<comment type="caution">
    <text evidence="1">The sequence shown here is derived from an EMBL/GenBank/DDBJ whole genome shotgun (WGS) entry which is preliminary data.</text>
</comment>
<accession>A0A151KZ77</accession>
<gene>
    <name evidence="1" type="ORF">ATY37_14855</name>
</gene>
<name>A0A151KZ77_9VIBR</name>
<dbReference type="RefSeq" id="WP_061896927.1">
    <property type="nucleotide sequence ID" value="NZ_LOBR01000032.1"/>
</dbReference>
<reference evidence="2" key="1">
    <citation type="submission" date="2015-12" db="EMBL/GenBank/DDBJ databases">
        <authorList>
            <person name="Shamseldin A."/>
            <person name="Moawad H."/>
            <person name="Abd El-Rahim W.M."/>
            <person name="Sadowsky M.J."/>
        </authorList>
    </citation>
    <scope>NUCLEOTIDE SEQUENCE [LARGE SCALE GENOMIC DNA]</scope>
    <source>
        <strain evidence="2">2538-88</strain>
    </source>
</reference>
<proteinExistence type="predicted"/>
<protein>
    <submittedName>
        <fullName evidence="1">Uncharacterized protein</fullName>
    </submittedName>
</protein>
<organism evidence="1 2">
    <name type="scientific">Vibrio cidicii</name>
    <dbReference type="NCBI Taxonomy" id="1763883"/>
    <lineage>
        <taxon>Bacteria</taxon>
        <taxon>Pseudomonadati</taxon>
        <taxon>Pseudomonadota</taxon>
        <taxon>Gammaproteobacteria</taxon>
        <taxon>Vibrionales</taxon>
        <taxon>Vibrionaceae</taxon>
        <taxon>Vibrio</taxon>
    </lineage>
</organism>
<dbReference type="AlphaFoldDB" id="A0A151KZ77"/>
<dbReference type="EMBL" id="LOBR01000032">
    <property type="protein sequence ID" value="KYN88884.1"/>
    <property type="molecule type" value="Genomic_DNA"/>
</dbReference>
<evidence type="ECO:0000313" key="2">
    <source>
        <dbReference type="Proteomes" id="UP000075346"/>
    </source>
</evidence>
<sequence>MNKWTFEALPATWEQGISVLTVDQIRKGVAKVLIVSASDWPPVLSEFIGICKDIGFDFTGCFGRFMGNKKPINQFERLVFADAVHANVKLKAVGEDERLFKKVFYRWVERFSCGEIPQDVPALPPKAVVMPTDIARESHGAPEPSQFEQNSVFARIAALGKKAKR</sequence>
<evidence type="ECO:0000313" key="1">
    <source>
        <dbReference type="EMBL" id="KYN88884.1"/>
    </source>
</evidence>